<dbReference type="AlphaFoldDB" id="A0A6J2U8F2"/>
<keyword evidence="3" id="KW-1015">Disulfide bond</keyword>
<accession>A0A6J2U8F2</accession>
<keyword evidence="2" id="KW-0963">Cytoplasm</keyword>
<sequence length="109" mass="12698">MYDMSSQVFGQKKFIPTAPEKGSFPLDHAGVCKKQFLLYTMCLRRNENDNAKCRLQVKDYLGCRMDNELMERTSWSKLGFPEKSVAQQQTEGKEDNKKELQNKNLEQNN</sequence>
<evidence type="ECO:0000313" key="8">
    <source>
        <dbReference type="RefSeq" id="XP_030384618.1"/>
    </source>
</evidence>
<comment type="similarity">
    <text evidence="4">Belongs to the COX19 family.</text>
</comment>
<dbReference type="InterPro" id="IPR051383">
    <property type="entry name" value="COX19"/>
</dbReference>
<dbReference type="Proteomes" id="UP000504634">
    <property type="component" value="Unplaced"/>
</dbReference>
<dbReference type="PROSITE" id="PS51808">
    <property type="entry name" value="CHCH"/>
    <property type="match status" value="1"/>
</dbReference>
<evidence type="ECO:0000256" key="6">
    <source>
        <dbReference type="SAM" id="MobiDB-lite"/>
    </source>
</evidence>
<dbReference type="PANTHER" id="PTHR21107">
    <property type="entry name" value="CYTOCHROME C OXIDASE ASSEMBLY PROTEIN COX19"/>
    <property type="match status" value="1"/>
</dbReference>
<comment type="subcellular location">
    <subcellularLocation>
        <location evidence="1">Cytoplasm</location>
    </subcellularLocation>
</comment>
<feature type="region of interest" description="Disordered" evidence="6">
    <location>
        <begin position="80"/>
        <end position="109"/>
    </location>
</feature>
<dbReference type="InterPro" id="IPR009069">
    <property type="entry name" value="Cys_alpha_HP_mot_SF"/>
</dbReference>
<gene>
    <name evidence="8 9" type="primary">LOC115631908</name>
</gene>
<dbReference type="OrthoDB" id="268594at2759"/>
<organism evidence="7 9">
    <name type="scientific">Drosophila lebanonensis</name>
    <name type="common">Fruit fly</name>
    <name type="synonym">Scaptodrosophila lebanonensis</name>
    <dbReference type="NCBI Taxonomy" id="7225"/>
    <lineage>
        <taxon>Eukaryota</taxon>
        <taxon>Metazoa</taxon>
        <taxon>Ecdysozoa</taxon>
        <taxon>Arthropoda</taxon>
        <taxon>Hexapoda</taxon>
        <taxon>Insecta</taxon>
        <taxon>Pterygota</taxon>
        <taxon>Neoptera</taxon>
        <taxon>Endopterygota</taxon>
        <taxon>Diptera</taxon>
        <taxon>Brachycera</taxon>
        <taxon>Muscomorpha</taxon>
        <taxon>Ephydroidea</taxon>
        <taxon>Drosophilidae</taxon>
        <taxon>Scaptodrosophila</taxon>
    </lineage>
</organism>
<protein>
    <recommendedName>
        <fullName evidence="5">Cytochrome c oxidase assembly protein COX19</fullName>
    </recommendedName>
</protein>
<dbReference type="RefSeq" id="XP_030384619.1">
    <property type="nucleotide sequence ID" value="XM_030528759.1"/>
</dbReference>
<reference evidence="8 9" key="1">
    <citation type="submission" date="2025-04" db="UniProtKB">
        <authorList>
            <consortium name="RefSeq"/>
        </authorList>
    </citation>
    <scope>IDENTIFICATION</scope>
    <source>
        <strain evidence="8 9">11010-0011.00</strain>
        <tissue evidence="8 9">Whole body</tissue>
    </source>
</reference>
<evidence type="ECO:0000256" key="1">
    <source>
        <dbReference type="ARBA" id="ARBA00004496"/>
    </source>
</evidence>
<dbReference type="RefSeq" id="XP_030384618.1">
    <property type="nucleotide sequence ID" value="XM_030528758.1"/>
</dbReference>
<keyword evidence="7" id="KW-1185">Reference proteome</keyword>
<evidence type="ECO:0000256" key="4">
    <source>
        <dbReference type="ARBA" id="ARBA00038223"/>
    </source>
</evidence>
<name>A0A6J2U8F2_DROLE</name>
<dbReference type="PANTHER" id="PTHR21107:SF2">
    <property type="entry name" value="CYTOCHROME C OXIDASE ASSEMBLY PROTEIN COX19"/>
    <property type="match status" value="1"/>
</dbReference>
<dbReference type="GO" id="GO:0005758">
    <property type="term" value="C:mitochondrial intermembrane space"/>
    <property type="evidence" value="ECO:0007669"/>
    <property type="project" value="TreeGrafter"/>
</dbReference>
<dbReference type="SUPFAM" id="SSF47072">
    <property type="entry name" value="Cysteine alpha-hairpin motif"/>
    <property type="match status" value="1"/>
</dbReference>
<proteinExistence type="inferred from homology"/>
<evidence type="ECO:0000313" key="9">
    <source>
        <dbReference type="RefSeq" id="XP_030384619.1"/>
    </source>
</evidence>
<evidence type="ECO:0000256" key="5">
    <source>
        <dbReference type="ARBA" id="ARBA00039385"/>
    </source>
</evidence>
<evidence type="ECO:0000256" key="3">
    <source>
        <dbReference type="ARBA" id="ARBA00023157"/>
    </source>
</evidence>
<dbReference type="GO" id="GO:0033617">
    <property type="term" value="P:mitochondrial respiratory chain complex IV assembly"/>
    <property type="evidence" value="ECO:0007669"/>
    <property type="project" value="TreeGrafter"/>
</dbReference>
<dbReference type="GeneID" id="115631908"/>
<evidence type="ECO:0000313" key="7">
    <source>
        <dbReference type="Proteomes" id="UP000504634"/>
    </source>
</evidence>
<evidence type="ECO:0000256" key="2">
    <source>
        <dbReference type="ARBA" id="ARBA00022490"/>
    </source>
</evidence>
<feature type="compositionally biased region" description="Basic and acidic residues" evidence="6">
    <location>
        <begin position="91"/>
        <end position="101"/>
    </location>
</feature>